<evidence type="ECO:0000313" key="1">
    <source>
        <dbReference type="EMBL" id="GJS74518.1"/>
    </source>
</evidence>
<dbReference type="PANTHER" id="PTHR45835:SF99">
    <property type="entry name" value="CHROMO DOMAIN-CONTAINING PROTEIN-RELATED"/>
    <property type="match status" value="1"/>
</dbReference>
<comment type="caution">
    <text evidence="1">The sequence shown here is derived from an EMBL/GenBank/DDBJ whole genome shotgun (WGS) entry which is preliminary data.</text>
</comment>
<reference evidence="1" key="1">
    <citation type="journal article" date="2022" name="Int. J. Mol. Sci.">
        <title>Draft Genome of Tanacetum Coccineum: Genomic Comparison of Closely Related Tanacetum-Family Plants.</title>
        <authorList>
            <person name="Yamashiro T."/>
            <person name="Shiraishi A."/>
            <person name="Nakayama K."/>
            <person name="Satake H."/>
        </authorList>
    </citation>
    <scope>NUCLEOTIDE SEQUENCE</scope>
</reference>
<keyword evidence="1" id="KW-0548">Nucleotidyltransferase</keyword>
<keyword evidence="2" id="KW-1185">Reference proteome</keyword>
<reference evidence="1" key="2">
    <citation type="submission" date="2022-01" db="EMBL/GenBank/DDBJ databases">
        <authorList>
            <person name="Yamashiro T."/>
            <person name="Shiraishi A."/>
            <person name="Satake H."/>
            <person name="Nakayama K."/>
        </authorList>
    </citation>
    <scope>NUCLEOTIDE SEQUENCE</scope>
</reference>
<dbReference type="InterPro" id="IPR036397">
    <property type="entry name" value="RNaseH_sf"/>
</dbReference>
<dbReference type="EMBL" id="BQNB010010237">
    <property type="protein sequence ID" value="GJS74518.1"/>
    <property type="molecule type" value="Genomic_DNA"/>
</dbReference>
<evidence type="ECO:0000313" key="2">
    <source>
        <dbReference type="Proteomes" id="UP001151760"/>
    </source>
</evidence>
<proteinExistence type="predicted"/>
<accession>A0ABQ4YA18</accession>
<keyword evidence="1" id="KW-0695">RNA-directed DNA polymerase</keyword>
<gene>
    <name evidence="1" type="ORF">Tco_0707359</name>
</gene>
<keyword evidence="1" id="KW-0808">Transferase</keyword>
<name>A0ABQ4YA18_9ASTR</name>
<dbReference type="Proteomes" id="UP001151760">
    <property type="component" value="Unassembled WGS sequence"/>
</dbReference>
<organism evidence="1 2">
    <name type="scientific">Tanacetum coccineum</name>
    <dbReference type="NCBI Taxonomy" id="301880"/>
    <lineage>
        <taxon>Eukaryota</taxon>
        <taxon>Viridiplantae</taxon>
        <taxon>Streptophyta</taxon>
        <taxon>Embryophyta</taxon>
        <taxon>Tracheophyta</taxon>
        <taxon>Spermatophyta</taxon>
        <taxon>Magnoliopsida</taxon>
        <taxon>eudicotyledons</taxon>
        <taxon>Gunneridae</taxon>
        <taxon>Pentapetalae</taxon>
        <taxon>asterids</taxon>
        <taxon>campanulids</taxon>
        <taxon>Asterales</taxon>
        <taxon>Asteraceae</taxon>
        <taxon>Asteroideae</taxon>
        <taxon>Anthemideae</taxon>
        <taxon>Anthemidinae</taxon>
        <taxon>Tanacetum</taxon>
    </lineage>
</organism>
<dbReference type="Gene3D" id="3.30.420.10">
    <property type="entry name" value="Ribonuclease H-like superfamily/Ribonuclease H"/>
    <property type="match status" value="1"/>
</dbReference>
<protein>
    <submittedName>
        <fullName evidence="1">Reverse transcriptase domain-containing protein</fullName>
    </submittedName>
</protein>
<sequence>MKKNYTIHDWNWELWMVSARKWSITFTAQKLSEKRRNFNRDYAGHDKNLEPRADGTVVFEEKSGIPLFGDLRALIMHESHKSNTGEDSMEKLTRKNLKEWCPRHDASYPSTLISDDFKKGWDRHLPLIEFSYNNCYHTSIKAAPFEALYGRKCRSPVC</sequence>
<dbReference type="GO" id="GO:0003964">
    <property type="term" value="F:RNA-directed DNA polymerase activity"/>
    <property type="evidence" value="ECO:0007669"/>
    <property type="project" value="UniProtKB-KW"/>
</dbReference>
<dbReference type="PANTHER" id="PTHR45835">
    <property type="entry name" value="YALI0A06105P"/>
    <property type="match status" value="1"/>
</dbReference>